<proteinExistence type="predicted"/>
<dbReference type="Proteomes" id="UP000789860">
    <property type="component" value="Unassembled WGS sequence"/>
</dbReference>
<dbReference type="EMBL" id="CAJVPM010033319">
    <property type="protein sequence ID" value="CAG8685090.1"/>
    <property type="molecule type" value="Genomic_DNA"/>
</dbReference>
<feature type="non-terminal residue" evidence="1">
    <location>
        <position position="52"/>
    </location>
</feature>
<feature type="non-terminal residue" evidence="1">
    <location>
        <position position="1"/>
    </location>
</feature>
<reference evidence="1" key="1">
    <citation type="submission" date="2021-06" db="EMBL/GenBank/DDBJ databases">
        <authorList>
            <person name="Kallberg Y."/>
            <person name="Tangrot J."/>
            <person name="Rosling A."/>
        </authorList>
    </citation>
    <scope>NUCLEOTIDE SEQUENCE</scope>
    <source>
        <strain evidence="1">AU212A</strain>
    </source>
</reference>
<comment type="caution">
    <text evidence="1">The sequence shown here is derived from an EMBL/GenBank/DDBJ whole genome shotgun (WGS) entry which is preliminary data.</text>
</comment>
<evidence type="ECO:0000313" key="1">
    <source>
        <dbReference type="EMBL" id="CAG8685090.1"/>
    </source>
</evidence>
<gene>
    <name evidence="1" type="ORF">SCALOS_LOCUS9877</name>
</gene>
<name>A0ACA9P1L4_9GLOM</name>
<keyword evidence="2" id="KW-1185">Reference proteome</keyword>
<protein>
    <submittedName>
        <fullName evidence="1">2604_t:CDS:1</fullName>
    </submittedName>
</protein>
<evidence type="ECO:0000313" key="2">
    <source>
        <dbReference type="Proteomes" id="UP000789860"/>
    </source>
</evidence>
<sequence length="52" mass="5932">RSIPPDLETEKKKDLLEKVLKQKINNGYKVKSDLLRHNGKTKTPASTQTELV</sequence>
<accession>A0ACA9P1L4</accession>
<organism evidence="1 2">
    <name type="scientific">Scutellospora calospora</name>
    <dbReference type="NCBI Taxonomy" id="85575"/>
    <lineage>
        <taxon>Eukaryota</taxon>
        <taxon>Fungi</taxon>
        <taxon>Fungi incertae sedis</taxon>
        <taxon>Mucoromycota</taxon>
        <taxon>Glomeromycotina</taxon>
        <taxon>Glomeromycetes</taxon>
        <taxon>Diversisporales</taxon>
        <taxon>Gigasporaceae</taxon>
        <taxon>Scutellospora</taxon>
    </lineage>
</organism>